<accession>A0A3M7PH82</accession>
<dbReference type="AlphaFoldDB" id="A0A3M7PH82"/>
<dbReference type="PROSITE" id="PS50060">
    <property type="entry name" value="MAM_2"/>
    <property type="match status" value="1"/>
</dbReference>
<dbReference type="GO" id="GO:0016020">
    <property type="term" value="C:membrane"/>
    <property type="evidence" value="ECO:0007669"/>
    <property type="project" value="InterPro"/>
</dbReference>
<sequence length="475" mass="54381">MIFLIDHQFHIDACIISIKLVQVLLTFIFGKCRDILMIVTTQLVTVTRTTAVPTMNISSDFDTLDDLNGWHTLFDKNNWIQADGVSNVILGYYGPGSDWSSINTGLKNITFTNRPLNTSCSIPYSFSVYPDKIEFYCKKVSIYQRNNLVCGLNKYPSLSYKQEIALCTQGNYLMITSDKFDSDIGSYRSRLYSPVFKLAPSQDKFCLSFKYNILTASNDGFRVYVENYLFQSEYKLVFDKRGPLVEDRWYSTEVPVTNVTFKQIIVIFFEPIRGENRDTQSSVSIDSVNLEYRECDPALVDSTTSNTQYFTTVQSTLGSKDTNTYEVSNFLNLTSHKAITTQNLIETSSKFEYSSSQKHELTSPVQSTLNDKETFSHDKTITTQNLIETSSKFDYFSSQKNDLTTTKQMVMSVENDATTYFEKQTYIDNSSQMTSPLTEQLDSTDENSYTAIYDKLKKKDIEIAFLTSIMKIFFI</sequence>
<dbReference type="InterPro" id="IPR013320">
    <property type="entry name" value="ConA-like_dom_sf"/>
</dbReference>
<dbReference type="OrthoDB" id="412155at2759"/>
<evidence type="ECO:0000313" key="2">
    <source>
        <dbReference type="EMBL" id="RMZ98070.1"/>
    </source>
</evidence>
<dbReference type="SUPFAM" id="SSF49899">
    <property type="entry name" value="Concanavalin A-like lectins/glucanases"/>
    <property type="match status" value="1"/>
</dbReference>
<dbReference type="Proteomes" id="UP000276133">
    <property type="component" value="Unassembled WGS sequence"/>
</dbReference>
<reference evidence="2 3" key="1">
    <citation type="journal article" date="2018" name="Sci. Rep.">
        <title>Genomic signatures of local adaptation to the degree of environmental predictability in rotifers.</title>
        <authorList>
            <person name="Franch-Gras L."/>
            <person name="Hahn C."/>
            <person name="Garcia-Roger E.M."/>
            <person name="Carmona M.J."/>
            <person name="Serra M."/>
            <person name="Gomez A."/>
        </authorList>
    </citation>
    <scope>NUCLEOTIDE SEQUENCE [LARGE SCALE GENOMIC DNA]</scope>
    <source>
        <strain evidence="2">HYR1</strain>
    </source>
</reference>
<feature type="domain" description="MAM" evidence="1">
    <location>
        <begin position="57"/>
        <end position="297"/>
    </location>
</feature>
<proteinExistence type="predicted"/>
<dbReference type="Gene3D" id="2.60.120.200">
    <property type="match status" value="1"/>
</dbReference>
<organism evidence="2 3">
    <name type="scientific">Brachionus plicatilis</name>
    <name type="common">Marine rotifer</name>
    <name type="synonym">Brachionus muelleri</name>
    <dbReference type="NCBI Taxonomy" id="10195"/>
    <lineage>
        <taxon>Eukaryota</taxon>
        <taxon>Metazoa</taxon>
        <taxon>Spiralia</taxon>
        <taxon>Gnathifera</taxon>
        <taxon>Rotifera</taxon>
        <taxon>Eurotatoria</taxon>
        <taxon>Monogononta</taxon>
        <taxon>Pseudotrocha</taxon>
        <taxon>Ploima</taxon>
        <taxon>Brachionidae</taxon>
        <taxon>Brachionus</taxon>
    </lineage>
</organism>
<keyword evidence="3" id="KW-1185">Reference proteome</keyword>
<protein>
    <recommendedName>
        <fullName evidence="1">MAM domain-containing protein</fullName>
    </recommendedName>
</protein>
<name>A0A3M7PH82_BRAPC</name>
<evidence type="ECO:0000313" key="3">
    <source>
        <dbReference type="Proteomes" id="UP000276133"/>
    </source>
</evidence>
<dbReference type="EMBL" id="REGN01011002">
    <property type="protein sequence ID" value="RMZ98070.1"/>
    <property type="molecule type" value="Genomic_DNA"/>
</dbReference>
<evidence type="ECO:0000259" key="1">
    <source>
        <dbReference type="PROSITE" id="PS50060"/>
    </source>
</evidence>
<comment type="caution">
    <text evidence="2">The sequence shown here is derived from an EMBL/GenBank/DDBJ whole genome shotgun (WGS) entry which is preliminary data.</text>
</comment>
<dbReference type="Pfam" id="PF00629">
    <property type="entry name" value="MAM"/>
    <property type="match status" value="1"/>
</dbReference>
<dbReference type="InterPro" id="IPR000998">
    <property type="entry name" value="MAM_dom"/>
</dbReference>
<gene>
    <name evidence="2" type="ORF">BpHYR1_045027</name>
</gene>